<evidence type="ECO:0000313" key="4">
    <source>
        <dbReference type="EMBL" id="KXB31694.1"/>
    </source>
</evidence>
<dbReference type="InterPro" id="IPR044005">
    <property type="entry name" value="DZR_2"/>
</dbReference>
<dbReference type="GO" id="GO:0016757">
    <property type="term" value="F:glycosyltransferase activity"/>
    <property type="evidence" value="ECO:0007669"/>
    <property type="project" value="UniProtKB-KW"/>
</dbReference>
<dbReference type="InterPro" id="IPR029057">
    <property type="entry name" value="PRTase-like"/>
</dbReference>
<keyword evidence="4" id="KW-0328">Glycosyltransferase</keyword>
<comment type="caution">
    <text evidence="4">The sequence shown here is derived from an EMBL/GenBank/DDBJ whole genome shotgun (WGS) entry which is preliminary data.</text>
</comment>
<reference evidence="4 5" key="1">
    <citation type="submission" date="2015-12" db="EMBL/GenBank/DDBJ databases">
        <title>Nitrous oxide reduction kinetics distinguish bacteria harboring typical versus atypical NosZ.</title>
        <authorList>
            <person name="Yoon S."/>
            <person name="Nissen S."/>
            <person name="Park D."/>
            <person name="Sanford R.A."/>
            <person name="Loeffler F.E."/>
        </authorList>
    </citation>
    <scope>NUCLEOTIDE SEQUENCE [LARGE SCALE GENOMIC DNA]</scope>
    <source>
        <strain evidence="4 5">ATCC BAA-841</strain>
    </source>
</reference>
<dbReference type="CDD" id="cd06223">
    <property type="entry name" value="PRTases_typeI"/>
    <property type="match status" value="1"/>
</dbReference>
<evidence type="ECO:0000259" key="3">
    <source>
        <dbReference type="Pfam" id="PF18912"/>
    </source>
</evidence>
<dbReference type="SUPFAM" id="SSF53271">
    <property type="entry name" value="PRTase-like"/>
    <property type="match status" value="1"/>
</dbReference>
<evidence type="ECO:0000313" key="5">
    <source>
        <dbReference type="Proteomes" id="UP000070186"/>
    </source>
</evidence>
<keyword evidence="5" id="KW-1185">Reference proteome</keyword>
<dbReference type="InterPro" id="IPR000836">
    <property type="entry name" value="PRTase_dom"/>
</dbReference>
<accession>A0A133XL77</accession>
<name>A0A133XL77_9RHOO</name>
<dbReference type="InterPro" id="IPR051910">
    <property type="entry name" value="ComF/GntX_DNA_util-trans"/>
</dbReference>
<dbReference type="Proteomes" id="UP000070186">
    <property type="component" value="Unassembled WGS sequence"/>
</dbReference>
<proteinExistence type="inferred from homology"/>
<comment type="similarity">
    <text evidence="1">Belongs to the ComF/GntX family.</text>
</comment>
<dbReference type="PANTHER" id="PTHR47505">
    <property type="entry name" value="DNA UTILIZATION PROTEIN YHGH"/>
    <property type="match status" value="1"/>
</dbReference>
<feature type="domain" description="Phosphoribosyltransferase" evidence="2">
    <location>
        <begin position="189"/>
        <end position="233"/>
    </location>
</feature>
<gene>
    <name evidence="4" type="ORF">AT959_04880</name>
</gene>
<feature type="domain" description="Double zinc ribbon" evidence="3">
    <location>
        <begin position="21"/>
        <end position="71"/>
    </location>
</feature>
<dbReference type="Pfam" id="PF00156">
    <property type="entry name" value="Pribosyltran"/>
    <property type="match status" value="1"/>
</dbReference>
<dbReference type="EMBL" id="LODL01000010">
    <property type="protein sequence ID" value="KXB31694.1"/>
    <property type="molecule type" value="Genomic_DNA"/>
</dbReference>
<evidence type="ECO:0000259" key="2">
    <source>
        <dbReference type="Pfam" id="PF00156"/>
    </source>
</evidence>
<dbReference type="AlphaFoldDB" id="A0A133XL77"/>
<keyword evidence="4" id="KW-0808">Transferase</keyword>
<sequence>MSILPQANLFRRFGRRLLAGALPGSCLLCSGDSAPSLICAACEADLPALPGALCPLCNEQTTHGERCGACLKEAPHFDRTSARFRYDFPVDRIIHALKYGHQLAVADWLAGQMLAPLTTAEVDLIIPLPLHYARLRERGFNQSAEIAGRLGKFLKLPVDRSTLLRTRATPPQAELPLKERHKNVRGAFECRGDFSGRRILLVDDVMTTGATLNECARVLKLHGASTVCVVVAARALKH</sequence>
<dbReference type="PANTHER" id="PTHR47505:SF1">
    <property type="entry name" value="DNA UTILIZATION PROTEIN YHGH"/>
    <property type="match status" value="1"/>
</dbReference>
<dbReference type="STRING" id="281362.AT959_04880"/>
<organism evidence="4 5">
    <name type="scientific">Dechloromonas denitrificans</name>
    <dbReference type="NCBI Taxonomy" id="281362"/>
    <lineage>
        <taxon>Bacteria</taxon>
        <taxon>Pseudomonadati</taxon>
        <taxon>Pseudomonadota</taxon>
        <taxon>Betaproteobacteria</taxon>
        <taxon>Rhodocyclales</taxon>
        <taxon>Azonexaceae</taxon>
        <taxon>Dechloromonas</taxon>
    </lineage>
</organism>
<dbReference type="Gene3D" id="3.40.50.2020">
    <property type="match status" value="1"/>
</dbReference>
<dbReference type="Pfam" id="PF18912">
    <property type="entry name" value="DZR_2"/>
    <property type="match status" value="1"/>
</dbReference>
<protein>
    <submittedName>
        <fullName evidence="4">Phosphoribosyltransferase</fullName>
    </submittedName>
</protein>
<dbReference type="RefSeq" id="WP_066881181.1">
    <property type="nucleotide sequence ID" value="NZ_LODL01000010.1"/>
</dbReference>
<evidence type="ECO:0000256" key="1">
    <source>
        <dbReference type="ARBA" id="ARBA00008007"/>
    </source>
</evidence>